<dbReference type="AlphaFoldDB" id="A0AAU9TQW4"/>
<proteinExistence type="predicted"/>
<sequence length="76" mass="8843">MTSQCSCSVDNKKPELFLLRDERAHFKLGTLGFSFKSKLSVEDVYTDTDSDSEIREDARCEAEIQRRFVKKDDNDF</sequence>
<gene>
    <name evidence="1" type="ORF">EEDITHA_LOCUS4694</name>
</gene>
<protein>
    <submittedName>
        <fullName evidence="1">Uncharacterized protein</fullName>
    </submittedName>
</protein>
<comment type="caution">
    <text evidence="1">The sequence shown here is derived from an EMBL/GenBank/DDBJ whole genome shotgun (WGS) entry which is preliminary data.</text>
</comment>
<organism evidence="1 2">
    <name type="scientific">Euphydryas editha</name>
    <name type="common">Edith's checkerspot</name>
    <dbReference type="NCBI Taxonomy" id="104508"/>
    <lineage>
        <taxon>Eukaryota</taxon>
        <taxon>Metazoa</taxon>
        <taxon>Ecdysozoa</taxon>
        <taxon>Arthropoda</taxon>
        <taxon>Hexapoda</taxon>
        <taxon>Insecta</taxon>
        <taxon>Pterygota</taxon>
        <taxon>Neoptera</taxon>
        <taxon>Endopterygota</taxon>
        <taxon>Lepidoptera</taxon>
        <taxon>Glossata</taxon>
        <taxon>Ditrysia</taxon>
        <taxon>Papilionoidea</taxon>
        <taxon>Nymphalidae</taxon>
        <taxon>Nymphalinae</taxon>
        <taxon>Euphydryas</taxon>
    </lineage>
</organism>
<accession>A0AAU9TQW4</accession>
<evidence type="ECO:0000313" key="1">
    <source>
        <dbReference type="EMBL" id="CAH2088542.1"/>
    </source>
</evidence>
<name>A0AAU9TQW4_EUPED</name>
<dbReference type="Proteomes" id="UP001153954">
    <property type="component" value="Unassembled WGS sequence"/>
</dbReference>
<keyword evidence="2" id="KW-1185">Reference proteome</keyword>
<evidence type="ECO:0000313" key="2">
    <source>
        <dbReference type="Proteomes" id="UP001153954"/>
    </source>
</evidence>
<dbReference type="EMBL" id="CAKOGL010000007">
    <property type="protein sequence ID" value="CAH2088542.1"/>
    <property type="molecule type" value="Genomic_DNA"/>
</dbReference>
<reference evidence="1" key="1">
    <citation type="submission" date="2022-03" db="EMBL/GenBank/DDBJ databases">
        <authorList>
            <person name="Tunstrom K."/>
        </authorList>
    </citation>
    <scope>NUCLEOTIDE SEQUENCE</scope>
</reference>